<dbReference type="Pfam" id="PF02645">
    <property type="entry name" value="DegV"/>
    <property type="match status" value="1"/>
</dbReference>
<dbReference type="RefSeq" id="WP_228103732.1">
    <property type="nucleotide sequence ID" value="NZ_CP101637.1"/>
</dbReference>
<protein>
    <submittedName>
        <fullName evidence="2">DegV domain-containing protein</fullName>
    </submittedName>
</protein>
<organism evidence="2 3">
    <name type="scientific">Terrisporobacter mayombei</name>
    <dbReference type="NCBI Taxonomy" id="1541"/>
    <lineage>
        <taxon>Bacteria</taxon>
        <taxon>Bacillati</taxon>
        <taxon>Bacillota</taxon>
        <taxon>Clostridia</taxon>
        <taxon>Peptostreptococcales</taxon>
        <taxon>Peptostreptococcaceae</taxon>
        <taxon>Terrisporobacter</taxon>
    </lineage>
</organism>
<dbReference type="InterPro" id="IPR050270">
    <property type="entry name" value="DegV_domain_contain"/>
</dbReference>
<dbReference type="EMBL" id="CP101637">
    <property type="protein sequence ID" value="WMT81597.1"/>
    <property type="molecule type" value="Genomic_DNA"/>
</dbReference>
<sequence length="281" mass="30977">MKNIKLITDGSCDLLQEIIDSSKVEIVDVMVSFGDKSYSTRTDITIPQFYKMMKDYSELPKTSCPSPNQFLDAFDCEEDNIIVLCLTSKLSGIYNSAVLAKNMYEEENGSKKRIEIIDSTTGSIGQALLVSKIANMIDEDKNMDEILNTIEKLKHELVFYGALHTLENAIKGGRINALAGKIIGALNLKAIVHVTDGLVKPIDKARGDKNSINKVIDYIKNNVNKTSGTKLAIGHANCPERAMKVKEVLENHHDFKEVYVMEVGPSMGVYTSEGAVLVAVI</sequence>
<evidence type="ECO:0000313" key="3">
    <source>
        <dbReference type="Proteomes" id="UP001235030"/>
    </source>
</evidence>
<dbReference type="Gene3D" id="3.40.50.10170">
    <property type="match status" value="1"/>
</dbReference>
<name>A0ABY9Q4U0_9FIRM</name>
<evidence type="ECO:0000313" key="2">
    <source>
        <dbReference type="EMBL" id="WMT81597.1"/>
    </source>
</evidence>
<dbReference type="PROSITE" id="PS51482">
    <property type="entry name" value="DEGV"/>
    <property type="match status" value="1"/>
</dbReference>
<dbReference type="NCBIfam" id="TIGR00762">
    <property type="entry name" value="DegV"/>
    <property type="match status" value="1"/>
</dbReference>
<dbReference type="InterPro" id="IPR003797">
    <property type="entry name" value="DegV"/>
</dbReference>
<dbReference type="Gene3D" id="3.30.1180.10">
    <property type="match status" value="1"/>
</dbReference>
<gene>
    <name evidence="2" type="ORF">TEMA_19390</name>
</gene>
<dbReference type="SUPFAM" id="SSF82549">
    <property type="entry name" value="DAK1/DegV-like"/>
    <property type="match status" value="1"/>
</dbReference>
<proteinExistence type="predicted"/>
<accession>A0ABY9Q4U0</accession>
<dbReference type="PANTHER" id="PTHR33434:SF2">
    <property type="entry name" value="FATTY ACID-BINDING PROTEIN TM_1468"/>
    <property type="match status" value="1"/>
</dbReference>
<keyword evidence="1" id="KW-0446">Lipid-binding</keyword>
<evidence type="ECO:0000256" key="1">
    <source>
        <dbReference type="ARBA" id="ARBA00023121"/>
    </source>
</evidence>
<reference evidence="2 3" key="1">
    <citation type="submission" date="2022-07" db="EMBL/GenBank/DDBJ databases">
        <title>Genome sequence of Terrisporobacter mayombei DSM6539.</title>
        <authorList>
            <person name="Boeer T."/>
            <person name="Bengelsdorf F.R."/>
            <person name="Daniel R."/>
            <person name="Poehlein A."/>
        </authorList>
    </citation>
    <scope>NUCLEOTIDE SEQUENCE [LARGE SCALE GENOMIC DNA]</scope>
    <source>
        <strain evidence="2 3">DSM 6539</strain>
    </source>
</reference>
<keyword evidence="3" id="KW-1185">Reference proteome</keyword>
<dbReference type="Proteomes" id="UP001235030">
    <property type="component" value="Chromosome"/>
</dbReference>
<dbReference type="InterPro" id="IPR043168">
    <property type="entry name" value="DegV_C"/>
</dbReference>
<dbReference type="PANTHER" id="PTHR33434">
    <property type="entry name" value="DEGV DOMAIN-CONTAINING PROTEIN DR_1986-RELATED"/>
    <property type="match status" value="1"/>
</dbReference>